<dbReference type="KEGG" id="ffu:CLAFUR5_10014"/>
<dbReference type="GeneID" id="71989892"/>
<reference evidence="2" key="2">
    <citation type="journal article" date="2022" name="Microb. Genom.">
        <title>A chromosome-scale genome assembly of the tomato pathogen Cladosporium fulvum reveals a compartmentalized genome architecture and the presence of a dispensable chromosome.</title>
        <authorList>
            <person name="Zaccaron A.Z."/>
            <person name="Chen L.H."/>
            <person name="Samaras A."/>
            <person name="Stergiopoulos I."/>
        </authorList>
    </citation>
    <scope>NUCLEOTIDE SEQUENCE</scope>
    <source>
        <strain evidence="2">Race5_Kim</strain>
    </source>
</reference>
<feature type="region of interest" description="Disordered" evidence="1">
    <location>
        <begin position="1"/>
        <end position="51"/>
    </location>
</feature>
<protein>
    <submittedName>
        <fullName evidence="2">Uncharacterized protein</fullName>
    </submittedName>
</protein>
<accession>A0A9Q8PD76</accession>
<evidence type="ECO:0000256" key="1">
    <source>
        <dbReference type="SAM" id="MobiDB-lite"/>
    </source>
</evidence>
<proteinExistence type="predicted"/>
<dbReference type="OrthoDB" id="10563268at2759"/>
<dbReference type="RefSeq" id="XP_047764674.1">
    <property type="nucleotide sequence ID" value="XM_047909162.1"/>
</dbReference>
<evidence type="ECO:0000313" key="3">
    <source>
        <dbReference type="Proteomes" id="UP000756132"/>
    </source>
</evidence>
<name>A0A9Q8PD76_PASFU</name>
<reference evidence="2" key="1">
    <citation type="submission" date="2021-12" db="EMBL/GenBank/DDBJ databases">
        <authorList>
            <person name="Zaccaron A."/>
            <person name="Stergiopoulos I."/>
        </authorList>
    </citation>
    <scope>NUCLEOTIDE SEQUENCE</scope>
    <source>
        <strain evidence="2">Race5_Kim</strain>
    </source>
</reference>
<dbReference type="AlphaFoldDB" id="A0A9Q8PD76"/>
<gene>
    <name evidence="2" type="ORF">CLAFUR5_10014</name>
</gene>
<dbReference type="Proteomes" id="UP000756132">
    <property type="component" value="Chromosome 7"/>
</dbReference>
<sequence length="140" mass="15670">MSLRLAGSRSFTTSVALLKAKGSKTKPEPSKTPPPPPEEAQARAPELRLSKGLGKLQTITYPDYMKKIRKLNPEVQFDKAMADAAMERNIALKIPPPMMKGVKNAIGNPTSKAQRLSNGHRELVDEWKRLLRESETYWSQ</sequence>
<organism evidence="2 3">
    <name type="scientific">Passalora fulva</name>
    <name type="common">Tomato leaf mold</name>
    <name type="synonym">Cladosporium fulvum</name>
    <dbReference type="NCBI Taxonomy" id="5499"/>
    <lineage>
        <taxon>Eukaryota</taxon>
        <taxon>Fungi</taxon>
        <taxon>Dikarya</taxon>
        <taxon>Ascomycota</taxon>
        <taxon>Pezizomycotina</taxon>
        <taxon>Dothideomycetes</taxon>
        <taxon>Dothideomycetidae</taxon>
        <taxon>Mycosphaerellales</taxon>
        <taxon>Mycosphaerellaceae</taxon>
        <taxon>Fulvia</taxon>
    </lineage>
</organism>
<keyword evidence="3" id="KW-1185">Reference proteome</keyword>
<dbReference type="EMBL" id="CP090169">
    <property type="protein sequence ID" value="UJO20308.1"/>
    <property type="molecule type" value="Genomic_DNA"/>
</dbReference>
<evidence type="ECO:0000313" key="2">
    <source>
        <dbReference type="EMBL" id="UJO20308.1"/>
    </source>
</evidence>